<dbReference type="PANTHER" id="PTHR41700">
    <property type="entry name" value="GCN5-RELATED N-ACETYLTRANSFERASE"/>
    <property type="match status" value="1"/>
</dbReference>
<name>Q9HJ44_THEAC</name>
<keyword evidence="2" id="KW-1185">Reference proteome</keyword>
<dbReference type="PaxDb" id="273075-Ta1128m"/>
<dbReference type="KEGG" id="tac:Ta1128"/>
<dbReference type="Proteomes" id="UP000001024">
    <property type="component" value="Chromosome"/>
</dbReference>
<dbReference type="HOGENOM" id="CLU_061573_1_0_2"/>
<dbReference type="InterPro" id="IPR038764">
    <property type="entry name" value="GNAT_N_AcTrfase_prd"/>
</dbReference>
<dbReference type="EMBL" id="AL445066">
    <property type="protein sequence ID" value="CAC12255.1"/>
    <property type="molecule type" value="Genomic_DNA"/>
</dbReference>
<dbReference type="AlphaFoldDB" id="Q9HJ44"/>
<dbReference type="eggNOG" id="arCOG04215">
    <property type="taxonomic scope" value="Archaea"/>
</dbReference>
<dbReference type="InParanoid" id="Q9HJ44"/>
<evidence type="ECO:0000313" key="2">
    <source>
        <dbReference type="Proteomes" id="UP000001024"/>
    </source>
</evidence>
<protein>
    <recommendedName>
        <fullName evidence="3">N-acetyltransferase domain-containing protein</fullName>
    </recommendedName>
</protein>
<evidence type="ECO:0000313" key="1">
    <source>
        <dbReference type="EMBL" id="CAC12255.1"/>
    </source>
</evidence>
<dbReference type="DNASU" id="1457079"/>
<reference evidence="1 2" key="1">
    <citation type="journal article" date="2000" name="Nature">
        <title>The genome sequence of the thermoacidophilic scavenger Thermoplasma acidophilum.</title>
        <authorList>
            <person name="Ruepp A."/>
            <person name="Graml W."/>
            <person name="Santos-Martinez M.L."/>
            <person name="Koretke K.K."/>
            <person name="Volker C."/>
            <person name="Mewes H.W."/>
            <person name="Frishman D."/>
            <person name="Stocker S."/>
            <person name="Lupas A.N."/>
            <person name="Baumeister W."/>
        </authorList>
    </citation>
    <scope>NUCLEOTIDE SEQUENCE [LARGE SCALE GENOMIC DNA]</scope>
    <source>
        <strain evidence="2">ATCC 25905 / DSM 1728 / JCM 9062 / NBRC 15155 / AMRC-C165</strain>
    </source>
</reference>
<organism evidence="1 2">
    <name type="scientific">Thermoplasma acidophilum (strain ATCC 25905 / DSM 1728 / JCM 9062 / NBRC 15155 / AMRC-C165)</name>
    <dbReference type="NCBI Taxonomy" id="273075"/>
    <lineage>
        <taxon>Archaea</taxon>
        <taxon>Methanobacteriati</taxon>
        <taxon>Thermoplasmatota</taxon>
        <taxon>Thermoplasmata</taxon>
        <taxon>Thermoplasmatales</taxon>
        <taxon>Thermoplasmataceae</taxon>
        <taxon>Thermoplasma</taxon>
    </lineage>
</organism>
<dbReference type="STRING" id="273075.gene:9572351"/>
<gene>
    <name evidence="1" type="ordered locus">Ta1128</name>
</gene>
<evidence type="ECO:0008006" key="3">
    <source>
        <dbReference type="Google" id="ProtNLM"/>
    </source>
</evidence>
<dbReference type="EnsemblBacteria" id="CAC12255">
    <property type="protein sequence ID" value="CAC12255"/>
    <property type="gene ID" value="CAC12255"/>
</dbReference>
<sequence length="224" mass="25765">MRYHGGLLLGAFDDDGKIIGMSFGYPGFRNGKLYLYSHMAGVVENKKYSNVGYSLKMKQRDLAASMGYDLIAWTFDPFNPLNAYFNISKLGAITRTYIKNFYGVMNDGINRGMRTDRVVAEWWINLQIDRNCEIIDFLNDVDRYSEISTIHESSCLGFYVPPDISYFHKYPDLGSKLKDAAFEVFNALFSKGYAIVAYKRGKSNYFVFKRIENLGKRIFDPIVK</sequence>
<proteinExistence type="predicted"/>
<dbReference type="SMR" id="Q9HJ44"/>
<dbReference type="PANTHER" id="PTHR41700:SF1">
    <property type="entry name" value="N-ACETYLTRANSFERASE DOMAIN-CONTAINING PROTEIN"/>
    <property type="match status" value="1"/>
</dbReference>
<accession>Q9HJ44</accession>